<proteinExistence type="predicted"/>
<comment type="caution">
    <text evidence="2">The sequence shown here is derived from an EMBL/GenBank/DDBJ whole genome shotgun (WGS) entry which is preliminary data.</text>
</comment>
<feature type="region of interest" description="Disordered" evidence="1">
    <location>
        <begin position="125"/>
        <end position="179"/>
    </location>
</feature>
<feature type="compositionally biased region" description="Basic and acidic residues" evidence="1">
    <location>
        <begin position="125"/>
        <end position="136"/>
    </location>
</feature>
<protein>
    <submittedName>
        <fullName evidence="2">Uncharacterized protein</fullName>
    </submittedName>
</protein>
<dbReference type="EMBL" id="JALDAY010000008">
    <property type="protein sequence ID" value="MCI3274969.1"/>
    <property type="molecule type" value="Genomic_DNA"/>
</dbReference>
<evidence type="ECO:0000313" key="2">
    <source>
        <dbReference type="EMBL" id="MCI3274969.1"/>
    </source>
</evidence>
<name>A0ABS9YCL8_9ACTN</name>
<reference evidence="2" key="1">
    <citation type="submission" date="2022-03" db="EMBL/GenBank/DDBJ databases">
        <title>Streptomyces 7R015 and 7R016 isolated from Barleria lupulina in Thailand.</title>
        <authorList>
            <person name="Kanchanasin P."/>
            <person name="Phongsopitanun W."/>
            <person name="Tanasupawat S."/>
        </authorList>
    </citation>
    <scope>NUCLEOTIDE SEQUENCE</scope>
    <source>
        <strain evidence="2">7R015</strain>
    </source>
</reference>
<accession>A0ABS9YCL8</accession>
<feature type="region of interest" description="Disordered" evidence="1">
    <location>
        <begin position="92"/>
        <end position="113"/>
    </location>
</feature>
<organism evidence="2 3">
    <name type="scientific">Streptomyces cylindrosporus</name>
    <dbReference type="NCBI Taxonomy" id="2927583"/>
    <lineage>
        <taxon>Bacteria</taxon>
        <taxon>Bacillati</taxon>
        <taxon>Actinomycetota</taxon>
        <taxon>Actinomycetes</taxon>
        <taxon>Kitasatosporales</taxon>
        <taxon>Streptomycetaceae</taxon>
        <taxon>Streptomyces</taxon>
    </lineage>
</organism>
<evidence type="ECO:0000313" key="3">
    <source>
        <dbReference type="Proteomes" id="UP001165269"/>
    </source>
</evidence>
<dbReference type="Proteomes" id="UP001165269">
    <property type="component" value="Unassembled WGS sequence"/>
</dbReference>
<sequence>MGSQPVPYDPSQVRSLAAQQAQQTTTSFLSSQLPALKAEWTKDIQAQLVTMGGQFLKVDTSLLKYDEKGLSFAGKQLFPKLSLQYLVHGRSDARKAEAKEERERREEEAARLAREEEKSRVAEFEQNLKHQVDRAKSASRQAQEVAEKAKKDAERADNLLRSANGSARRAADSASRAGANLARLEERVRLLERAL</sequence>
<feature type="compositionally biased region" description="Basic and acidic residues" evidence="1">
    <location>
        <begin position="145"/>
        <end position="158"/>
    </location>
</feature>
<gene>
    <name evidence="2" type="ORF">MQP27_28200</name>
</gene>
<dbReference type="RefSeq" id="WP_242768711.1">
    <property type="nucleotide sequence ID" value="NZ_JALDAY010000008.1"/>
</dbReference>
<feature type="compositionally biased region" description="Low complexity" evidence="1">
    <location>
        <begin position="160"/>
        <end position="179"/>
    </location>
</feature>
<keyword evidence="3" id="KW-1185">Reference proteome</keyword>
<evidence type="ECO:0000256" key="1">
    <source>
        <dbReference type="SAM" id="MobiDB-lite"/>
    </source>
</evidence>
<feature type="region of interest" description="Disordered" evidence="1">
    <location>
        <begin position="1"/>
        <end position="21"/>
    </location>
</feature>